<accession>A0A9X6YJE1</accession>
<comment type="caution">
    <text evidence="2">The sequence shown here is derived from an EMBL/GenBank/DDBJ whole genome shotgun (WGS) entry which is preliminary data.</text>
</comment>
<sequence>MAVPKLVPNVLNSTGSLVPRIVPVGPKLKAYNPPGSPNSVGPVGRVNGGIGGNIGPTKL</sequence>
<feature type="region of interest" description="Disordered" evidence="1">
    <location>
        <begin position="30"/>
        <end position="59"/>
    </location>
</feature>
<gene>
    <name evidence="2" type="ORF">CN553_31030</name>
</gene>
<reference evidence="2 3" key="1">
    <citation type="submission" date="2017-09" db="EMBL/GenBank/DDBJ databases">
        <title>Large-scale bioinformatics analysis of Bacillus genomes uncovers conserved roles of natural products in bacterial physiology.</title>
        <authorList>
            <consortium name="Agbiome Team Llc"/>
            <person name="Bleich R.M."/>
            <person name="Kirk G.J."/>
            <person name="Santa Maria K.C."/>
            <person name="Allen S.E."/>
            <person name="Farag S."/>
            <person name="Shank E.A."/>
            <person name="Bowers A."/>
        </authorList>
    </citation>
    <scope>NUCLEOTIDE SEQUENCE [LARGE SCALE GENOMIC DNA]</scope>
    <source>
        <strain evidence="2 3">AFS027647</strain>
    </source>
</reference>
<name>A0A9X6YJE1_BACCE</name>
<dbReference type="Proteomes" id="UP000220691">
    <property type="component" value="Unassembled WGS sequence"/>
</dbReference>
<dbReference type="AlphaFoldDB" id="A0A9X6YJE1"/>
<organism evidence="2 3">
    <name type="scientific">Bacillus cereus</name>
    <dbReference type="NCBI Taxonomy" id="1396"/>
    <lineage>
        <taxon>Bacteria</taxon>
        <taxon>Bacillati</taxon>
        <taxon>Bacillota</taxon>
        <taxon>Bacilli</taxon>
        <taxon>Bacillales</taxon>
        <taxon>Bacillaceae</taxon>
        <taxon>Bacillus</taxon>
        <taxon>Bacillus cereus group</taxon>
    </lineage>
</organism>
<evidence type="ECO:0000256" key="1">
    <source>
        <dbReference type="SAM" id="MobiDB-lite"/>
    </source>
</evidence>
<feature type="compositionally biased region" description="Gly residues" evidence="1">
    <location>
        <begin position="46"/>
        <end position="59"/>
    </location>
</feature>
<dbReference type="EMBL" id="NUAN01000327">
    <property type="protein sequence ID" value="PEN78207.1"/>
    <property type="molecule type" value="Genomic_DNA"/>
</dbReference>
<evidence type="ECO:0000313" key="2">
    <source>
        <dbReference type="EMBL" id="PEN78207.1"/>
    </source>
</evidence>
<evidence type="ECO:0000313" key="3">
    <source>
        <dbReference type="Proteomes" id="UP000220691"/>
    </source>
</evidence>
<protein>
    <submittedName>
        <fullName evidence="2">Uncharacterized protein</fullName>
    </submittedName>
</protein>
<proteinExistence type="predicted"/>